<evidence type="ECO:0000259" key="8">
    <source>
        <dbReference type="Pfam" id="PF01416"/>
    </source>
</evidence>
<keyword evidence="10" id="KW-1185">Reference proteome</keyword>
<dbReference type="EMBL" id="JAGSCS010000009">
    <property type="protein sequence ID" value="MBR0576272.1"/>
    <property type="molecule type" value="Genomic_DNA"/>
</dbReference>
<dbReference type="InterPro" id="IPR001406">
    <property type="entry name" value="PsdUridine_synth_TruA"/>
</dbReference>
<protein>
    <recommendedName>
        <fullName evidence="4">tRNA pseudouridine synthase A</fullName>
        <ecNumber evidence="4">5.4.99.12</ecNumber>
    </recommendedName>
    <alternativeName>
        <fullName evidence="4">tRNA pseudouridine(38-40) synthase</fullName>
    </alternativeName>
    <alternativeName>
        <fullName evidence="4">tRNA pseudouridylate synthase I</fullName>
    </alternativeName>
    <alternativeName>
        <fullName evidence="4">tRNA-uridine isomerase I</fullName>
    </alternativeName>
</protein>
<dbReference type="GO" id="GO:0031119">
    <property type="term" value="P:tRNA pseudouridine synthesis"/>
    <property type="evidence" value="ECO:0007669"/>
    <property type="project" value="UniProtKB-UniRule"/>
</dbReference>
<dbReference type="Proteomes" id="UP000675379">
    <property type="component" value="Unassembled WGS sequence"/>
</dbReference>
<gene>
    <name evidence="4 9" type="primary">truA</name>
    <name evidence="9" type="ORF">KCG48_07930</name>
</gene>
<comment type="catalytic activity">
    <reaction evidence="4 7">
        <text>uridine(38/39/40) in tRNA = pseudouridine(38/39/40) in tRNA</text>
        <dbReference type="Rhea" id="RHEA:22376"/>
        <dbReference type="Rhea" id="RHEA-COMP:10085"/>
        <dbReference type="Rhea" id="RHEA-COMP:10087"/>
        <dbReference type="ChEBI" id="CHEBI:65314"/>
        <dbReference type="ChEBI" id="CHEBI:65315"/>
        <dbReference type="EC" id="5.4.99.12"/>
    </reaction>
</comment>
<dbReference type="PANTHER" id="PTHR11142">
    <property type="entry name" value="PSEUDOURIDYLATE SYNTHASE"/>
    <property type="match status" value="1"/>
</dbReference>
<proteinExistence type="inferred from homology"/>
<evidence type="ECO:0000256" key="4">
    <source>
        <dbReference type="HAMAP-Rule" id="MF_00171"/>
    </source>
</evidence>
<comment type="subunit">
    <text evidence="4">Homodimer.</text>
</comment>
<dbReference type="GO" id="GO:0160147">
    <property type="term" value="F:tRNA pseudouridine(38-40) synthase activity"/>
    <property type="evidence" value="ECO:0007669"/>
    <property type="project" value="UniProtKB-EC"/>
</dbReference>
<dbReference type="EC" id="5.4.99.12" evidence="4"/>
<dbReference type="Pfam" id="PF01416">
    <property type="entry name" value="PseudoU_synth_1"/>
    <property type="match status" value="2"/>
</dbReference>
<feature type="binding site" evidence="4 6">
    <location>
        <position position="109"/>
    </location>
    <ligand>
        <name>substrate</name>
    </ligand>
</feature>
<dbReference type="SUPFAM" id="SSF55120">
    <property type="entry name" value="Pseudouridine synthase"/>
    <property type="match status" value="1"/>
</dbReference>
<reference evidence="9" key="1">
    <citation type="submission" date="2021-04" db="EMBL/GenBank/DDBJ databases">
        <title>Proteiniclasticum sedimins sp. nov., an obligate anaerobic bacterium isolated from anaerobic sludge.</title>
        <authorList>
            <person name="Liu J."/>
        </authorList>
    </citation>
    <scope>NUCLEOTIDE SEQUENCE</scope>
    <source>
        <strain evidence="9">BAD-10</strain>
    </source>
</reference>
<evidence type="ECO:0000256" key="5">
    <source>
        <dbReference type="PIRSR" id="PIRSR001430-1"/>
    </source>
</evidence>
<dbReference type="CDD" id="cd02570">
    <property type="entry name" value="PseudoU_synth_EcTruA"/>
    <property type="match status" value="1"/>
</dbReference>
<accession>A0A941CQB2</accession>
<dbReference type="PANTHER" id="PTHR11142:SF0">
    <property type="entry name" value="TRNA PSEUDOURIDINE SYNTHASE-LIKE 1"/>
    <property type="match status" value="1"/>
</dbReference>
<dbReference type="HAMAP" id="MF_00171">
    <property type="entry name" value="TruA"/>
    <property type="match status" value="1"/>
</dbReference>
<dbReference type="NCBIfam" id="TIGR00071">
    <property type="entry name" value="hisT_truA"/>
    <property type="match status" value="1"/>
</dbReference>
<dbReference type="FunFam" id="3.30.70.580:FF:000001">
    <property type="entry name" value="tRNA pseudouridine synthase A"/>
    <property type="match status" value="1"/>
</dbReference>
<comment type="caution">
    <text evidence="9">The sequence shown here is derived from an EMBL/GenBank/DDBJ whole genome shotgun (WGS) entry which is preliminary data.</text>
</comment>
<dbReference type="RefSeq" id="WP_211801123.1">
    <property type="nucleotide sequence ID" value="NZ_JAGSCS010000009.1"/>
</dbReference>
<comment type="similarity">
    <text evidence="1 4 7">Belongs to the tRNA pseudouridine synthase TruA family.</text>
</comment>
<dbReference type="InterPro" id="IPR020097">
    <property type="entry name" value="PsdUridine_synth_TruA_a/b_dom"/>
</dbReference>
<feature type="domain" description="Pseudouridine synthase I TruA alpha/beta" evidence="8">
    <location>
        <begin position="8"/>
        <end position="101"/>
    </location>
</feature>
<evidence type="ECO:0000256" key="1">
    <source>
        <dbReference type="ARBA" id="ARBA00009375"/>
    </source>
</evidence>
<keyword evidence="2 4" id="KW-0819">tRNA processing</keyword>
<feature type="active site" description="Nucleophile" evidence="4 5">
    <location>
        <position position="51"/>
    </location>
</feature>
<comment type="caution">
    <text evidence="4">Lacks conserved residue(s) required for the propagation of feature annotation.</text>
</comment>
<dbReference type="InterPro" id="IPR020094">
    <property type="entry name" value="TruA/RsuA/RluB/E/F_N"/>
</dbReference>
<organism evidence="9 10">
    <name type="scientific">Proteiniclasticum sediminis</name>
    <dbReference type="NCBI Taxonomy" id="2804028"/>
    <lineage>
        <taxon>Bacteria</taxon>
        <taxon>Bacillati</taxon>
        <taxon>Bacillota</taxon>
        <taxon>Clostridia</taxon>
        <taxon>Eubacteriales</taxon>
        <taxon>Clostridiaceae</taxon>
        <taxon>Proteiniclasticum</taxon>
    </lineage>
</organism>
<evidence type="ECO:0000313" key="9">
    <source>
        <dbReference type="EMBL" id="MBR0576272.1"/>
    </source>
</evidence>
<evidence type="ECO:0000256" key="7">
    <source>
        <dbReference type="RuleBase" id="RU003792"/>
    </source>
</evidence>
<comment type="function">
    <text evidence="4">Formation of pseudouridine at positions 38, 39 and 40 in the anticodon stem and loop of transfer RNAs.</text>
</comment>
<keyword evidence="3 4" id="KW-0413">Isomerase</keyword>
<name>A0A941CQB2_9CLOT</name>
<evidence type="ECO:0000256" key="3">
    <source>
        <dbReference type="ARBA" id="ARBA00023235"/>
    </source>
</evidence>
<dbReference type="AlphaFoldDB" id="A0A941CQB2"/>
<dbReference type="InterPro" id="IPR020095">
    <property type="entry name" value="PsdUridine_synth_TruA_C"/>
</dbReference>
<evidence type="ECO:0000313" key="10">
    <source>
        <dbReference type="Proteomes" id="UP000675379"/>
    </source>
</evidence>
<dbReference type="GO" id="GO:0003723">
    <property type="term" value="F:RNA binding"/>
    <property type="evidence" value="ECO:0007669"/>
    <property type="project" value="InterPro"/>
</dbReference>
<evidence type="ECO:0000256" key="2">
    <source>
        <dbReference type="ARBA" id="ARBA00022694"/>
    </source>
</evidence>
<dbReference type="Gene3D" id="3.30.70.660">
    <property type="entry name" value="Pseudouridine synthase I, catalytic domain, C-terminal subdomain"/>
    <property type="match status" value="1"/>
</dbReference>
<dbReference type="Gene3D" id="3.30.70.580">
    <property type="entry name" value="Pseudouridine synthase I, catalytic domain, N-terminal subdomain"/>
    <property type="match status" value="1"/>
</dbReference>
<dbReference type="InterPro" id="IPR020103">
    <property type="entry name" value="PsdUridine_synth_cat_dom_sf"/>
</dbReference>
<sequence>MNILLYLEYDGTAFHGYQRQPFVRTVQGELEAALFSLLGEEVTIHGSSRTDAGVHALAYPVSFQTASTIPPAKFALALNPHLPEDLKVLESMAVPEAFHARSSSRGKTYVYRILQRLQPSPLHRNQAYLVRRPLDIPAMEAAAERFLGTHDFSAFKSVGSTDPNPVKDMQGITITQEGDLVDIRITASGFLYNMARIMAGTLVDAGHHRITPEEITTLLKTGKRGKAMVLPPQGLYLEKVYYAPEDLSLD</sequence>
<evidence type="ECO:0000256" key="6">
    <source>
        <dbReference type="PIRSR" id="PIRSR001430-2"/>
    </source>
</evidence>
<dbReference type="PIRSF" id="PIRSF001430">
    <property type="entry name" value="tRNA_psdUrid_synth"/>
    <property type="match status" value="1"/>
</dbReference>
<feature type="domain" description="Pseudouridine synthase I TruA alpha/beta" evidence="8">
    <location>
        <begin position="142"/>
        <end position="242"/>
    </location>
</feature>